<dbReference type="InterPro" id="IPR050680">
    <property type="entry name" value="YpeA/RimI_acetyltransf"/>
</dbReference>
<comment type="function">
    <text evidence="5">Acetylates the N-terminal alanine of ribosomal protein bS18.</text>
</comment>
<comment type="catalytic activity">
    <reaction evidence="5">
        <text>N-terminal L-alanyl-[ribosomal protein bS18] + acetyl-CoA = N-terminal N(alpha)-acetyl-L-alanyl-[ribosomal protein bS18] + CoA + H(+)</text>
        <dbReference type="Rhea" id="RHEA:43756"/>
        <dbReference type="Rhea" id="RHEA-COMP:10676"/>
        <dbReference type="Rhea" id="RHEA-COMP:10677"/>
        <dbReference type="ChEBI" id="CHEBI:15378"/>
        <dbReference type="ChEBI" id="CHEBI:57287"/>
        <dbReference type="ChEBI" id="CHEBI:57288"/>
        <dbReference type="ChEBI" id="CHEBI:64718"/>
        <dbReference type="ChEBI" id="CHEBI:83683"/>
        <dbReference type="EC" id="2.3.1.266"/>
    </reaction>
</comment>
<dbReference type="AlphaFoldDB" id="A0A1F4U342"/>
<evidence type="ECO:0000256" key="5">
    <source>
        <dbReference type="RuleBase" id="RU363094"/>
    </source>
</evidence>
<evidence type="ECO:0000256" key="2">
    <source>
        <dbReference type="ARBA" id="ARBA00022490"/>
    </source>
</evidence>
<reference evidence="7 8" key="1">
    <citation type="journal article" date="2016" name="Nat. Commun.">
        <title>Thousands of microbial genomes shed light on interconnected biogeochemical processes in an aquifer system.</title>
        <authorList>
            <person name="Anantharaman K."/>
            <person name="Brown C.T."/>
            <person name="Hug L.A."/>
            <person name="Sharon I."/>
            <person name="Castelle C.J."/>
            <person name="Probst A.J."/>
            <person name="Thomas B.C."/>
            <person name="Singh A."/>
            <person name="Wilkins M.J."/>
            <person name="Karaoz U."/>
            <person name="Brodie E.L."/>
            <person name="Williams K.H."/>
            <person name="Hubbard S.S."/>
            <person name="Banfield J.F."/>
        </authorList>
    </citation>
    <scope>NUCLEOTIDE SEQUENCE [LARGE SCALE GENOMIC DNA]</scope>
</reference>
<proteinExistence type="inferred from homology"/>
<dbReference type="InterPro" id="IPR016181">
    <property type="entry name" value="Acyl_CoA_acyltransferase"/>
</dbReference>
<comment type="similarity">
    <text evidence="1 5">Belongs to the acetyltransferase family. RimI subfamily.</text>
</comment>
<comment type="caution">
    <text evidence="7">The sequence shown here is derived from an EMBL/GenBank/DDBJ whole genome shotgun (WGS) entry which is preliminary data.</text>
</comment>
<comment type="subcellular location">
    <subcellularLocation>
        <location evidence="5">Cytoplasm</location>
    </subcellularLocation>
</comment>
<dbReference type="CDD" id="cd04301">
    <property type="entry name" value="NAT_SF"/>
    <property type="match status" value="1"/>
</dbReference>
<dbReference type="GO" id="GO:0008999">
    <property type="term" value="F:protein-N-terminal-alanine acetyltransferase activity"/>
    <property type="evidence" value="ECO:0007669"/>
    <property type="project" value="UniProtKB-EC"/>
</dbReference>
<evidence type="ECO:0000313" key="7">
    <source>
        <dbReference type="EMBL" id="OGC39287.1"/>
    </source>
</evidence>
<dbReference type="EMBL" id="MEUJ01000011">
    <property type="protein sequence ID" value="OGC39287.1"/>
    <property type="molecule type" value="Genomic_DNA"/>
</dbReference>
<dbReference type="InterPro" id="IPR006464">
    <property type="entry name" value="AcTrfase_RimI/Ard1"/>
</dbReference>
<evidence type="ECO:0000259" key="6">
    <source>
        <dbReference type="PROSITE" id="PS51186"/>
    </source>
</evidence>
<dbReference type="Pfam" id="PF00583">
    <property type="entry name" value="Acetyltransf_1"/>
    <property type="match status" value="1"/>
</dbReference>
<evidence type="ECO:0000313" key="8">
    <source>
        <dbReference type="Proteomes" id="UP000179242"/>
    </source>
</evidence>
<gene>
    <name evidence="7" type="ORF">A2438_07185</name>
</gene>
<dbReference type="PANTHER" id="PTHR43420">
    <property type="entry name" value="ACETYLTRANSFERASE"/>
    <property type="match status" value="1"/>
</dbReference>
<feature type="domain" description="N-acetyltransferase" evidence="6">
    <location>
        <begin position="2"/>
        <end position="138"/>
    </location>
</feature>
<dbReference type="PANTHER" id="PTHR43420:SF44">
    <property type="entry name" value="ACETYLTRANSFERASE YPEA"/>
    <property type="match status" value="1"/>
</dbReference>
<keyword evidence="2 5" id="KW-0963">Cytoplasm</keyword>
<organism evidence="7 8">
    <name type="scientific">candidate division WOR-1 bacterium RIFOXYC2_FULL_46_14</name>
    <dbReference type="NCBI Taxonomy" id="1802587"/>
    <lineage>
        <taxon>Bacteria</taxon>
        <taxon>Bacillati</taxon>
        <taxon>Saganbacteria</taxon>
    </lineage>
</organism>
<keyword evidence="3 7" id="KW-0808">Transferase</keyword>
<evidence type="ECO:0000256" key="1">
    <source>
        <dbReference type="ARBA" id="ARBA00005395"/>
    </source>
</evidence>
<dbReference type="Gene3D" id="3.40.630.30">
    <property type="match status" value="1"/>
</dbReference>
<dbReference type="InterPro" id="IPR000182">
    <property type="entry name" value="GNAT_dom"/>
</dbReference>
<protein>
    <recommendedName>
        <fullName evidence="5">[Ribosomal protein bS18]-alanine N-acetyltransferase</fullName>
        <ecNumber evidence="5">2.3.1.266</ecNumber>
    </recommendedName>
</protein>
<name>A0A1F4U342_UNCSA</name>
<dbReference type="Proteomes" id="UP000179242">
    <property type="component" value="Unassembled WGS sequence"/>
</dbReference>
<dbReference type="GO" id="GO:0005737">
    <property type="term" value="C:cytoplasm"/>
    <property type="evidence" value="ECO:0007669"/>
    <property type="project" value="UniProtKB-SubCell"/>
</dbReference>
<sequence>MIKIFLLTEKELPEVIAIENLSFPFPWKPEQFSKNLPQFYCAKIDDKVVGFIGIEKIHDEAHILHMAVDPAFRRQGIGKLMLEEALKTDASKFILEVRESNSPARSLYESFGFKEAYRRKKYYNDNDEDALVMIYEKKPA</sequence>
<evidence type="ECO:0000256" key="4">
    <source>
        <dbReference type="ARBA" id="ARBA00023315"/>
    </source>
</evidence>
<dbReference type="EC" id="2.3.1.266" evidence="5"/>
<evidence type="ECO:0000256" key="3">
    <source>
        <dbReference type="ARBA" id="ARBA00022679"/>
    </source>
</evidence>
<dbReference type="NCBIfam" id="TIGR01575">
    <property type="entry name" value="rimI"/>
    <property type="match status" value="1"/>
</dbReference>
<dbReference type="PROSITE" id="PS51186">
    <property type="entry name" value="GNAT"/>
    <property type="match status" value="1"/>
</dbReference>
<keyword evidence="4" id="KW-0012">Acyltransferase</keyword>
<dbReference type="SUPFAM" id="SSF55729">
    <property type="entry name" value="Acyl-CoA N-acyltransferases (Nat)"/>
    <property type="match status" value="1"/>
</dbReference>
<accession>A0A1F4U342</accession>